<evidence type="ECO:0000256" key="7">
    <source>
        <dbReference type="RuleBase" id="RU363107"/>
    </source>
</evidence>
<evidence type="ECO:0000256" key="4">
    <source>
        <dbReference type="ARBA" id="ARBA00022692"/>
    </source>
</evidence>
<feature type="non-terminal residue" evidence="8">
    <location>
        <position position="1"/>
    </location>
</feature>
<evidence type="ECO:0000256" key="2">
    <source>
        <dbReference type="ARBA" id="ARBA00004141"/>
    </source>
</evidence>
<dbReference type="GO" id="GO:0005794">
    <property type="term" value="C:Golgi apparatus"/>
    <property type="evidence" value="ECO:0007669"/>
    <property type="project" value="TreeGrafter"/>
</dbReference>
<gene>
    <name evidence="8" type="ORF">HaLaN_20701</name>
</gene>
<keyword evidence="6 7" id="KW-0472">Membrane</keyword>
<feature type="transmembrane region" description="Helical" evidence="7">
    <location>
        <begin position="70"/>
        <end position="89"/>
    </location>
</feature>
<dbReference type="InterPro" id="IPR004895">
    <property type="entry name" value="Prenylated_rab_accept_PRA1"/>
</dbReference>
<protein>
    <recommendedName>
        <fullName evidence="7">PRA1 family protein</fullName>
    </recommendedName>
</protein>
<dbReference type="EMBL" id="BLLF01002200">
    <property type="protein sequence ID" value="GFH23136.1"/>
    <property type="molecule type" value="Genomic_DNA"/>
</dbReference>
<comment type="subcellular location">
    <subcellularLocation>
        <location evidence="2 7">Membrane</location>
        <topology evidence="2 7">Multi-pass membrane protein</topology>
    </subcellularLocation>
</comment>
<comment type="function">
    <text evidence="1 7">May be involved in both secretory and endocytic intracellular trafficking in the endosomal/prevacuolar compartments.</text>
</comment>
<dbReference type="Pfam" id="PF03208">
    <property type="entry name" value="PRA1"/>
    <property type="match status" value="1"/>
</dbReference>
<name>A0A699ZWM2_HAELA</name>
<keyword evidence="7" id="KW-0813">Transport</keyword>
<accession>A0A699ZWM2</accession>
<dbReference type="PANTHER" id="PTHR19317">
    <property type="entry name" value="PRENYLATED RAB ACCEPTOR 1-RELATED"/>
    <property type="match status" value="1"/>
</dbReference>
<dbReference type="PANTHER" id="PTHR19317:SF0">
    <property type="entry name" value="PRENYLATED RAB ACCEPTOR PROTEIN 1"/>
    <property type="match status" value="1"/>
</dbReference>
<keyword evidence="5 7" id="KW-1133">Transmembrane helix</keyword>
<sequence>MSAPVPVAQGTGTAIAGAPGMLGMLSNRLRDYASTIFKQQKPWAEVVDRTALSKPANLAEALGRIKKNTAYFKVNYLVVVLTTCVVTFLMHPSSLFVLGLLLAAWIYLLFIRQQPVVISGRQLRCVGADPVPCCGAYSSQGNMTSVCSDREKMMAMSAISFVTIFFLTSVGTVFFSALSISLAVVCAHGALREPDNLFIDDAE</sequence>
<feature type="transmembrane region" description="Helical" evidence="7">
    <location>
        <begin position="95"/>
        <end position="111"/>
    </location>
</feature>
<dbReference type="Proteomes" id="UP000485058">
    <property type="component" value="Unassembled WGS sequence"/>
</dbReference>
<evidence type="ECO:0000313" key="8">
    <source>
        <dbReference type="EMBL" id="GFH23136.1"/>
    </source>
</evidence>
<proteinExistence type="inferred from homology"/>
<dbReference type="GO" id="GO:0005783">
    <property type="term" value="C:endoplasmic reticulum"/>
    <property type="evidence" value="ECO:0007669"/>
    <property type="project" value="UniProtKB-ARBA"/>
</dbReference>
<feature type="non-terminal residue" evidence="8">
    <location>
        <position position="203"/>
    </location>
</feature>
<organism evidence="8 9">
    <name type="scientific">Haematococcus lacustris</name>
    <name type="common">Green alga</name>
    <name type="synonym">Haematococcus pluvialis</name>
    <dbReference type="NCBI Taxonomy" id="44745"/>
    <lineage>
        <taxon>Eukaryota</taxon>
        <taxon>Viridiplantae</taxon>
        <taxon>Chlorophyta</taxon>
        <taxon>core chlorophytes</taxon>
        <taxon>Chlorophyceae</taxon>
        <taxon>CS clade</taxon>
        <taxon>Chlamydomonadales</taxon>
        <taxon>Haematococcaceae</taxon>
        <taxon>Haematococcus</taxon>
    </lineage>
</organism>
<comment type="caution">
    <text evidence="8">The sequence shown here is derived from an EMBL/GenBank/DDBJ whole genome shotgun (WGS) entry which is preliminary data.</text>
</comment>
<feature type="transmembrane region" description="Helical" evidence="7">
    <location>
        <begin position="158"/>
        <end position="191"/>
    </location>
</feature>
<keyword evidence="9" id="KW-1185">Reference proteome</keyword>
<dbReference type="GO" id="GO:0016192">
    <property type="term" value="P:vesicle-mediated transport"/>
    <property type="evidence" value="ECO:0007669"/>
    <property type="project" value="UniProtKB-ARBA"/>
</dbReference>
<reference evidence="8 9" key="1">
    <citation type="submission" date="2020-02" db="EMBL/GenBank/DDBJ databases">
        <title>Draft genome sequence of Haematococcus lacustris strain NIES-144.</title>
        <authorList>
            <person name="Morimoto D."/>
            <person name="Nakagawa S."/>
            <person name="Yoshida T."/>
            <person name="Sawayama S."/>
        </authorList>
    </citation>
    <scope>NUCLEOTIDE SEQUENCE [LARGE SCALE GENOMIC DNA]</scope>
    <source>
        <strain evidence="8 9">NIES-144</strain>
    </source>
</reference>
<keyword evidence="4 7" id="KW-0812">Transmembrane</keyword>
<evidence type="ECO:0000313" key="9">
    <source>
        <dbReference type="Proteomes" id="UP000485058"/>
    </source>
</evidence>
<comment type="similarity">
    <text evidence="3 7">Belongs to the PRA1 family.</text>
</comment>
<evidence type="ECO:0000256" key="5">
    <source>
        <dbReference type="ARBA" id="ARBA00022989"/>
    </source>
</evidence>
<evidence type="ECO:0000256" key="6">
    <source>
        <dbReference type="ARBA" id="ARBA00023136"/>
    </source>
</evidence>
<evidence type="ECO:0000256" key="1">
    <source>
        <dbReference type="ARBA" id="ARBA00002501"/>
    </source>
</evidence>
<dbReference type="GO" id="GO:0016020">
    <property type="term" value="C:membrane"/>
    <property type="evidence" value="ECO:0007669"/>
    <property type="project" value="UniProtKB-SubCell"/>
</dbReference>
<evidence type="ECO:0000256" key="3">
    <source>
        <dbReference type="ARBA" id="ARBA00006483"/>
    </source>
</evidence>
<dbReference type="AlphaFoldDB" id="A0A699ZWM2"/>